<evidence type="ECO:0000313" key="2">
    <source>
        <dbReference type="Proteomes" id="UP000681967"/>
    </source>
</evidence>
<dbReference type="AlphaFoldDB" id="A0A8S3F6S4"/>
<protein>
    <submittedName>
        <fullName evidence="1">Uncharacterized protein</fullName>
    </submittedName>
</protein>
<dbReference type="Proteomes" id="UP000681967">
    <property type="component" value="Unassembled WGS sequence"/>
</dbReference>
<feature type="non-terminal residue" evidence="1">
    <location>
        <position position="50"/>
    </location>
</feature>
<dbReference type="EMBL" id="CAJOBH010240247">
    <property type="protein sequence ID" value="CAF5106658.1"/>
    <property type="molecule type" value="Genomic_DNA"/>
</dbReference>
<gene>
    <name evidence="1" type="ORF">BYL167_LOCUS65085</name>
</gene>
<comment type="caution">
    <text evidence="1">The sequence shown here is derived from an EMBL/GenBank/DDBJ whole genome shotgun (WGS) entry which is preliminary data.</text>
</comment>
<evidence type="ECO:0000313" key="1">
    <source>
        <dbReference type="EMBL" id="CAF5106658.1"/>
    </source>
</evidence>
<accession>A0A8S3F6S4</accession>
<proteinExistence type="predicted"/>
<sequence length="50" mass="5521">MNEDVVSKDSLIAICHQTRVASCSGPKWGTLTSKWGAHRVQLSCEWGTFV</sequence>
<organism evidence="1 2">
    <name type="scientific">Rotaria magnacalcarata</name>
    <dbReference type="NCBI Taxonomy" id="392030"/>
    <lineage>
        <taxon>Eukaryota</taxon>
        <taxon>Metazoa</taxon>
        <taxon>Spiralia</taxon>
        <taxon>Gnathifera</taxon>
        <taxon>Rotifera</taxon>
        <taxon>Eurotatoria</taxon>
        <taxon>Bdelloidea</taxon>
        <taxon>Philodinida</taxon>
        <taxon>Philodinidae</taxon>
        <taxon>Rotaria</taxon>
    </lineage>
</organism>
<reference evidence="1" key="1">
    <citation type="submission" date="2021-02" db="EMBL/GenBank/DDBJ databases">
        <authorList>
            <person name="Nowell W R."/>
        </authorList>
    </citation>
    <scope>NUCLEOTIDE SEQUENCE</scope>
</reference>
<name>A0A8S3F6S4_9BILA</name>